<feature type="binding site" evidence="10">
    <location>
        <position position="162"/>
    </location>
    <ligand>
        <name>a divalent metal cation</name>
        <dbReference type="ChEBI" id="CHEBI:60240"/>
        <note>ligand shared between dimeric partners</note>
    </ligand>
</feature>
<keyword evidence="8 10" id="KW-0664">Pyridoxine biosynthesis</keyword>
<feature type="binding site" evidence="10">
    <location>
        <position position="262"/>
    </location>
    <ligand>
        <name>a divalent metal cation</name>
        <dbReference type="ChEBI" id="CHEBI:60240"/>
        <note>ligand shared between dimeric partners</note>
    </ligand>
</feature>
<feature type="binding site" evidence="10">
    <location>
        <position position="288"/>
    </location>
    <ligand>
        <name>substrate</name>
    </ligand>
</feature>
<evidence type="ECO:0000256" key="4">
    <source>
        <dbReference type="ARBA" id="ARBA00022842"/>
    </source>
</evidence>
<comment type="pathway">
    <text evidence="10">Cofactor biosynthesis; pyridoxine 5'-phosphate biosynthesis; pyridoxine 5'-phosphate from D-erythrose 4-phosphate: step 4/5.</text>
</comment>
<keyword evidence="6 10" id="KW-0560">Oxidoreductase</keyword>
<keyword evidence="9 10" id="KW-0170">Cobalt</keyword>
<keyword evidence="1 10" id="KW-0963">Cytoplasm</keyword>
<dbReference type="GO" id="GO:0050570">
    <property type="term" value="F:4-hydroxythreonine-4-phosphate dehydrogenase activity"/>
    <property type="evidence" value="ECO:0007669"/>
    <property type="project" value="UniProtKB-UniRule"/>
</dbReference>
<dbReference type="SUPFAM" id="SSF53659">
    <property type="entry name" value="Isocitrate/Isopropylmalate dehydrogenase-like"/>
    <property type="match status" value="1"/>
</dbReference>
<sequence length="328" mass="34674">MTLRLALTPGEPSGIGADILISLVQKGCDHELIAYADPQLMQQRAAQLGLTLKLREPGTTAMPLAPGELSIVPIALAQSSIPGQLNKANAPYVLACLDAAIEACATDYCQAMVTGPVQKSIINDAGFAFSGHTEYLADKTSTPLVVMMLATTELRVALATTHLPLREVADSITQSSLRQVIDILIADLKTKFGIADPSILVCGLNPHAGENGHLGYEEIDVIEPVLQQFRQQGVNLTGPLPADTLFTPKYLDNADAVLAMYHDQGLPVLKYQGFGRAANITLGLPIIRTSVDHGTALDLAGSGNADQGSLHTAIQVAVDMATHQTLRG</sequence>
<dbReference type="Pfam" id="PF04166">
    <property type="entry name" value="PdxA"/>
    <property type="match status" value="1"/>
</dbReference>
<comment type="similarity">
    <text evidence="10">Belongs to the PdxA family.</text>
</comment>
<dbReference type="InterPro" id="IPR005255">
    <property type="entry name" value="PdxA_fam"/>
</dbReference>
<evidence type="ECO:0000256" key="10">
    <source>
        <dbReference type="HAMAP-Rule" id="MF_00536"/>
    </source>
</evidence>
<dbReference type="PANTHER" id="PTHR30004">
    <property type="entry name" value="4-HYDROXYTHREONINE-4-PHOSPHATE DEHYDROGENASE"/>
    <property type="match status" value="1"/>
</dbReference>
<evidence type="ECO:0000256" key="6">
    <source>
        <dbReference type="ARBA" id="ARBA00023002"/>
    </source>
</evidence>
<comment type="cofactor">
    <cofactor evidence="10">
        <name>Zn(2+)</name>
        <dbReference type="ChEBI" id="CHEBI:29105"/>
    </cofactor>
    <cofactor evidence="10">
        <name>Mg(2+)</name>
        <dbReference type="ChEBI" id="CHEBI:18420"/>
    </cofactor>
    <cofactor evidence="10">
        <name>Co(2+)</name>
        <dbReference type="ChEBI" id="CHEBI:48828"/>
    </cofactor>
    <text evidence="10">Binds 1 divalent metal cation per subunit. Can use ions such as Zn(2+), Mg(2+) or Co(2+).</text>
</comment>
<dbReference type="InterPro" id="IPR037510">
    <property type="entry name" value="PdxA"/>
</dbReference>
<dbReference type="EC" id="1.1.1.262" evidence="10"/>
<dbReference type="GO" id="GO:0005737">
    <property type="term" value="C:cytoplasm"/>
    <property type="evidence" value="ECO:0007669"/>
    <property type="project" value="UniProtKB-SubCell"/>
</dbReference>
<dbReference type="OrthoDB" id="9801783at2"/>
<dbReference type="GO" id="GO:0051287">
    <property type="term" value="F:NAD binding"/>
    <property type="evidence" value="ECO:0007669"/>
    <property type="project" value="InterPro"/>
</dbReference>
<keyword evidence="5 10" id="KW-0521">NADP</keyword>
<name>Q1YQX3_9GAMM</name>
<evidence type="ECO:0000256" key="2">
    <source>
        <dbReference type="ARBA" id="ARBA00022723"/>
    </source>
</evidence>
<evidence type="ECO:0000256" key="9">
    <source>
        <dbReference type="ARBA" id="ARBA00023285"/>
    </source>
</evidence>
<dbReference type="GO" id="GO:0042823">
    <property type="term" value="P:pyridoxal phosphate biosynthetic process"/>
    <property type="evidence" value="ECO:0007669"/>
    <property type="project" value="UniProtKB-UniRule"/>
</dbReference>
<feature type="binding site" evidence="10">
    <location>
        <position position="132"/>
    </location>
    <ligand>
        <name>substrate</name>
    </ligand>
</feature>
<evidence type="ECO:0000313" key="12">
    <source>
        <dbReference type="Proteomes" id="UP000005555"/>
    </source>
</evidence>
<dbReference type="HOGENOM" id="CLU_040168_2_0_6"/>
<dbReference type="NCBIfam" id="TIGR00557">
    <property type="entry name" value="pdxA"/>
    <property type="match status" value="1"/>
</dbReference>
<keyword evidence="3 10" id="KW-0862">Zinc</keyword>
<comment type="catalytic activity">
    <reaction evidence="10">
        <text>4-(phosphooxy)-L-threonine + NAD(+) = 3-amino-2-oxopropyl phosphate + CO2 + NADH</text>
        <dbReference type="Rhea" id="RHEA:32275"/>
        <dbReference type="ChEBI" id="CHEBI:16526"/>
        <dbReference type="ChEBI" id="CHEBI:57279"/>
        <dbReference type="ChEBI" id="CHEBI:57540"/>
        <dbReference type="ChEBI" id="CHEBI:57945"/>
        <dbReference type="ChEBI" id="CHEBI:58452"/>
        <dbReference type="EC" id="1.1.1.262"/>
    </reaction>
</comment>
<dbReference type="GO" id="GO:0000287">
    <property type="term" value="F:magnesium ion binding"/>
    <property type="evidence" value="ECO:0007669"/>
    <property type="project" value="UniProtKB-UniRule"/>
</dbReference>
<dbReference type="EMBL" id="AAPI01000006">
    <property type="protein sequence ID" value="EAS46438.1"/>
    <property type="molecule type" value="Genomic_DNA"/>
</dbReference>
<dbReference type="Gene3D" id="3.40.718.10">
    <property type="entry name" value="Isopropylmalate Dehydrogenase"/>
    <property type="match status" value="1"/>
</dbReference>
<keyword evidence="7 10" id="KW-0520">NAD</keyword>
<protein>
    <recommendedName>
        <fullName evidence="10">4-hydroxythreonine-4-phosphate dehydrogenase</fullName>
        <ecNumber evidence="10">1.1.1.262</ecNumber>
    </recommendedName>
    <alternativeName>
        <fullName evidence="10">4-(phosphohydroxy)-L-threonine dehydrogenase</fullName>
    </alternativeName>
</protein>
<comment type="subcellular location">
    <subcellularLocation>
        <location evidence="10">Cytoplasm</location>
    </subcellularLocation>
</comment>
<dbReference type="STRING" id="314287.GB2207_06288"/>
<dbReference type="eggNOG" id="COG1995">
    <property type="taxonomic scope" value="Bacteria"/>
</dbReference>
<dbReference type="GO" id="GO:0008615">
    <property type="term" value="P:pyridoxine biosynthetic process"/>
    <property type="evidence" value="ECO:0007669"/>
    <property type="project" value="UniProtKB-UniRule"/>
</dbReference>
<keyword evidence="4 10" id="KW-0460">Magnesium</keyword>
<feature type="binding site" evidence="10">
    <location>
        <position position="270"/>
    </location>
    <ligand>
        <name>substrate</name>
    </ligand>
</feature>
<comment type="caution">
    <text evidence="11">The sequence shown here is derived from an EMBL/GenBank/DDBJ whole genome shotgun (WGS) entry which is preliminary data.</text>
</comment>
<evidence type="ECO:0000313" key="11">
    <source>
        <dbReference type="EMBL" id="EAS46438.1"/>
    </source>
</evidence>
<evidence type="ECO:0000256" key="8">
    <source>
        <dbReference type="ARBA" id="ARBA00023096"/>
    </source>
</evidence>
<evidence type="ECO:0000256" key="3">
    <source>
        <dbReference type="ARBA" id="ARBA00022833"/>
    </source>
</evidence>
<dbReference type="UniPathway" id="UPA00244">
    <property type="reaction ID" value="UER00312"/>
</dbReference>
<evidence type="ECO:0000256" key="5">
    <source>
        <dbReference type="ARBA" id="ARBA00022857"/>
    </source>
</evidence>
<feature type="binding site" evidence="10">
    <location>
        <position position="133"/>
    </location>
    <ligand>
        <name>substrate</name>
    </ligand>
</feature>
<gene>
    <name evidence="10" type="primary">pdxA</name>
    <name evidence="11" type="ORF">GB2207_06288</name>
</gene>
<feature type="binding site" evidence="10">
    <location>
        <position position="279"/>
    </location>
    <ligand>
        <name>substrate</name>
    </ligand>
</feature>
<dbReference type="Proteomes" id="UP000005555">
    <property type="component" value="Unassembled WGS sequence"/>
</dbReference>
<comment type="miscellaneous">
    <text evidence="10">The active site is located at the dimer interface.</text>
</comment>
<reference evidence="11 12" key="1">
    <citation type="submission" date="2006-03" db="EMBL/GenBank/DDBJ databases">
        <authorList>
            <person name="Giovannoni S.J."/>
            <person name="Cho J.-C."/>
            <person name="Ferriera S."/>
            <person name="Johnson J."/>
            <person name="Kravitz S."/>
            <person name="Halpern A."/>
            <person name="Remington K."/>
            <person name="Beeson K."/>
            <person name="Tran B."/>
            <person name="Rogers Y.-H."/>
            <person name="Friedman R."/>
            <person name="Venter J.C."/>
        </authorList>
    </citation>
    <scope>NUCLEOTIDE SEQUENCE [LARGE SCALE GENOMIC DNA]</scope>
    <source>
        <strain evidence="11 12">HTCC2207</strain>
    </source>
</reference>
<evidence type="ECO:0000256" key="7">
    <source>
        <dbReference type="ARBA" id="ARBA00023027"/>
    </source>
</evidence>
<organism evidence="11 12">
    <name type="scientific">gamma proteobacterium HTCC2207</name>
    <dbReference type="NCBI Taxonomy" id="314287"/>
    <lineage>
        <taxon>Bacteria</taxon>
        <taxon>Pseudomonadati</taxon>
        <taxon>Pseudomonadota</taxon>
        <taxon>Gammaproteobacteria</taxon>
        <taxon>Cellvibrionales</taxon>
        <taxon>Porticoccaceae</taxon>
        <taxon>SAR92 clade</taxon>
    </lineage>
</organism>
<dbReference type="PANTHER" id="PTHR30004:SF5">
    <property type="entry name" value="4-HYDROXYTHREONINE-4-PHOSPHATE DEHYDROGENASE"/>
    <property type="match status" value="1"/>
</dbReference>
<proteinExistence type="inferred from homology"/>
<dbReference type="AlphaFoldDB" id="Q1YQX3"/>
<comment type="subunit">
    <text evidence="10">Homodimer.</text>
</comment>
<evidence type="ECO:0000256" key="1">
    <source>
        <dbReference type="ARBA" id="ARBA00022490"/>
    </source>
</evidence>
<dbReference type="HAMAP" id="MF_00536">
    <property type="entry name" value="PdxA"/>
    <property type="match status" value="1"/>
</dbReference>
<accession>Q1YQX3</accession>
<dbReference type="GO" id="GO:0008270">
    <property type="term" value="F:zinc ion binding"/>
    <property type="evidence" value="ECO:0007669"/>
    <property type="project" value="UniProtKB-UniRule"/>
</dbReference>
<comment type="function">
    <text evidence="10">Catalyzes the NAD(P)-dependent oxidation of 4-(phosphooxy)-L-threonine (HTP) into 2-amino-3-oxo-4-(phosphooxy)butyric acid which spontaneously decarboxylates to form 3-amino-2-oxopropyl phosphate (AHAP).</text>
</comment>
<keyword evidence="12" id="KW-1185">Reference proteome</keyword>
<dbReference type="GO" id="GO:0050897">
    <property type="term" value="F:cobalt ion binding"/>
    <property type="evidence" value="ECO:0007669"/>
    <property type="project" value="UniProtKB-UniRule"/>
</dbReference>
<keyword evidence="2 10" id="KW-0479">Metal-binding</keyword>
<feature type="binding site" evidence="10">
    <location>
        <position position="207"/>
    </location>
    <ligand>
        <name>a divalent metal cation</name>
        <dbReference type="ChEBI" id="CHEBI:60240"/>
        <note>ligand shared between dimeric partners</note>
    </ligand>
</feature>